<dbReference type="EMBL" id="JBHTHX010002416">
    <property type="protein sequence ID" value="MFD0890403.1"/>
    <property type="molecule type" value="Genomic_DNA"/>
</dbReference>
<evidence type="ECO:0000313" key="2">
    <source>
        <dbReference type="Proteomes" id="UP001597024"/>
    </source>
</evidence>
<comment type="caution">
    <text evidence="1">The sequence shown here is derived from an EMBL/GenBank/DDBJ whole genome shotgun (WGS) entry which is preliminary data.</text>
</comment>
<gene>
    <name evidence="1" type="ORF">ACFQ08_38165</name>
</gene>
<proteinExistence type="predicted"/>
<keyword evidence="2" id="KW-1185">Reference proteome</keyword>
<accession>A0ABW3E3B9</accession>
<organism evidence="1 2">
    <name type="scientific">Streptosporangium algeriense</name>
    <dbReference type="NCBI Taxonomy" id="1682748"/>
    <lineage>
        <taxon>Bacteria</taxon>
        <taxon>Bacillati</taxon>
        <taxon>Actinomycetota</taxon>
        <taxon>Actinomycetes</taxon>
        <taxon>Streptosporangiales</taxon>
        <taxon>Streptosporangiaceae</taxon>
        <taxon>Streptosporangium</taxon>
    </lineage>
</organism>
<protein>
    <submittedName>
        <fullName evidence="1">Uncharacterized protein</fullName>
    </submittedName>
</protein>
<dbReference type="Proteomes" id="UP001597024">
    <property type="component" value="Unassembled WGS sequence"/>
</dbReference>
<sequence length="208" mass="22934">MTAGWSREEVLAALRGCLLRVRTLTDGAFVVDVVAEPYGMLVIFRWRKDPNTYAVEIAFPTGPRNSVIGERMTSPDEWAADAGFRLAEELVTGLVRRGRRTVRGGYVVLDARDAPDLWPAGFHVGEVPLVSLRSRWRHEGGVRFARRRTVVPVTGSEAGSWLAEAGMDVAVPRRLVAEDRLVCWLQACADNDRGEPFAGQAAASWEDA</sequence>
<evidence type="ECO:0000313" key="1">
    <source>
        <dbReference type="EMBL" id="MFD0890403.1"/>
    </source>
</evidence>
<feature type="non-terminal residue" evidence="1">
    <location>
        <position position="208"/>
    </location>
</feature>
<name>A0ABW3E3B9_9ACTN</name>
<reference evidence="2" key="1">
    <citation type="journal article" date="2019" name="Int. J. Syst. Evol. Microbiol.">
        <title>The Global Catalogue of Microorganisms (GCM) 10K type strain sequencing project: providing services to taxonomists for standard genome sequencing and annotation.</title>
        <authorList>
            <consortium name="The Broad Institute Genomics Platform"/>
            <consortium name="The Broad Institute Genome Sequencing Center for Infectious Disease"/>
            <person name="Wu L."/>
            <person name="Ma J."/>
        </authorList>
    </citation>
    <scope>NUCLEOTIDE SEQUENCE [LARGE SCALE GENOMIC DNA]</scope>
    <source>
        <strain evidence="2">CCUG 62974</strain>
    </source>
</reference>